<dbReference type="InterPro" id="IPR045319">
    <property type="entry name" value="KAT/AKT"/>
</dbReference>
<feature type="transmembrane region" description="Helical" evidence="12">
    <location>
        <begin position="66"/>
        <end position="89"/>
    </location>
</feature>
<dbReference type="Proteomes" id="UP001497392">
    <property type="component" value="Unassembled WGS sequence"/>
</dbReference>
<comment type="similarity">
    <text evidence="2">Belongs to the potassium channel family. Plant (TC 1.A.1.4) subfamily.</text>
</comment>
<feature type="transmembrane region" description="Helical" evidence="12">
    <location>
        <begin position="217"/>
        <end position="236"/>
    </location>
</feature>
<feature type="domain" description="Cyclic nucleotide-binding" evidence="13">
    <location>
        <begin position="390"/>
        <end position="526"/>
    </location>
</feature>
<evidence type="ECO:0000256" key="11">
    <source>
        <dbReference type="SAM" id="MobiDB-lite"/>
    </source>
</evidence>
<dbReference type="InterPro" id="IPR018490">
    <property type="entry name" value="cNMP-bd_dom_sf"/>
</dbReference>
<evidence type="ECO:0000313" key="14">
    <source>
        <dbReference type="EMBL" id="CAL5221935.1"/>
    </source>
</evidence>
<dbReference type="PROSITE" id="PS50042">
    <property type="entry name" value="CNMP_BINDING_3"/>
    <property type="match status" value="1"/>
</dbReference>
<reference evidence="14 15" key="1">
    <citation type="submission" date="2024-06" db="EMBL/GenBank/DDBJ databases">
        <authorList>
            <person name="Kraege A."/>
            <person name="Thomma B."/>
        </authorList>
    </citation>
    <scope>NUCLEOTIDE SEQUENCE [LARGE SCALE GENOMIC DNA]</scope>
</reference>
<keyword evidence="6" id="KW-0851">Voltage-gated channel</keyword>
<dbReference type="InterPro" id="IPR002110">
    <property type="entry name" value="Ankyrin_rpt"/>
</dbReference>
<organism evidence="14 15">
    <name type="scientific">Coccomyxa viridis</name>
    <dbReference type="NCBI Taxonomy" id="1274662"/>
    <lineage>
        <taxon>Eukaryota</taxon>
        <taxon>Viridiplantae</taxon>
        <taxon>Chlorophyta</taxon>
        <taxon>core chlorophytes</taxon>
        <taxon>Trebouxiophyceae</taxon>
        <taxon>Trebouxiophyceae incertae sedis</taxon>
        <taxon>Coccomyxaceae</taxon>
        <taxon>Coccomyxa</taxon>
    </lineage>
</organism>
<evidence type="ECO:0000256" key="3">
    <source>
        <dbReference type="ARBA" id="ARBA00022448"/>
    </source>
</evidence>
<dbReference type="SMART" id="SM00248">
    <property type="entry name" value="ANK"/>
    <property type="match status" value="4"/>
</dbReference>
<evidence type="ECO:0000256" key="2">
    <source>
        <dbReference type="ARBA" id="ARBA00007929"/>
    </source>
</evidence>
<evidence type="ECO:0000259" key="13">
    <source>
        <dbReference type="PROSITE" id="PS50042"/>
    </source>
</evidence>
<evidence type="ECO:0000256" key="7">
    <source>
        <dbReference type="ARBA" id="ARBA00022989"/>
    </source>
</evidence>
<dbReference type="Gene3D" id="2.60.120.10">
    <property type="entry name" value="Jelly Rolls"/>
    <property type="match status" value="1"/>
</dbReference>
<dbReference type="SUPFAM" id="SSF51206">
    <property type="entry name" value="cAMP-binding domain-like"/>
    <property type="match status" value="1"/>
</dbReference>
<evidence type="ECO:0000256" key="12">
    <source>
        <dbReference type="SAM" id="Phobius"/>
    </source>
</evidence>
<feature type="repeat" description="ANK" evidence="10">
    <location>
        <begin position="890"/>
        <end position="914"/>
    </location>
</feature>
<feature type="compositionally biased region" description="Polar residues" evidence="11">
    <location>
        <begin position="712"/>
        <end position="722"/>
    </location>
</feature>
<dbReference type="PROSITE" id="PS50088">
    <property type="entry name" value="ANK_REPEAT"/>
    <property type="match status" value="2"/>
</dbReference>
<dbReference type="Pfam" id="PF00520">
    <property type="entry name" value="Ion_trans"/>
    <property type="match status" value="1"/>
</dbReference>
<dbReference type="Gene3D" id="1.10.287.70">
    <property type="match status" value="1"/>
</dbReference>
<keyword evidence="7 12" id="KW-1133">Transmembrane helix</keyword>
<keyword evidence="4 12" id="KW-0812">Transmembrane</keyword>
<sequence length="976" mass="108481">MSGDNSLGRRKYSSANDLTTPLVSASSDAHCLPAVKGLERRRSQNPSEQPYIPRWIIDPDADWYCVWWGITIAAAGFTGFYEPWVVSFLPHAERYSPEMVASYIFLLLHLLFSVDILISFRVAFQENETLVTDPALTAKNYRRTRFWWDLAAWIPWDYLALLVLGDFHAGSSLVARVPLLRLLRLIRLYRVRWFFEHLEYNLTLSLLWVTLVRNLVYVLYVTHWSACTFYFIASQYGLDQDTWIGRHFDDVVDMPIAVRYIFALYWAITTLATVGYGDLSAANPAEAVWATIYMFFNLALGAYVLGTITLIVIKHDERTGRYRDLTTHLKDYIKVNEIPPDLNDSMQSHLRLHFNNEEASDEQVLVIFPTTIRRRILRHLYLRQVRMAYLFKGVRQKFIDAILGVARIELFMPQVEILSEGDSINELMILVGGMCEILRPGLEETSEELSIDIDGHNSIRGGYARSLCGGGDALGEVAFFTEIAQLEMVRTVSVCRILVVPRIAYNSIAAAFPIGARAILTNLLARAQEMVQNEFRGRGGQHAYNTIMLHTQPSIPSSLKFKWAAPEMVEGALYDDKDGFSEGPKLQSVASEASLQQFRAAGEEGRPGRPPRPPDDSASSVKPSGVRGKGKANPNKQRARFSDDVQESERPAAAYEPPKPQVPQTPFAEAAAKGPPPDQMHSSTSSSPRSEAGQPSERGRGSQQRRGDPEHQATNGSGQRYVSSIPGLTHRQEQAMANLLRVRTVVQQTLARQDAERTNQFLHAASSGDVAKIRQMLQQGFAADSADYDGRTALMLASVKGHADVAVALISAGADVMLRDNLKRNPLLEACVAGHSDIIELLTRQGATLGREQDRIAMGAQLCTCVFEGNLPLLRRLIRAGAAADAGDYDKRTALHIAAAEGNTAAMRLLVEEGGAFINVTDRWGNTPLDEANRAGARPCAAFLERRIAAQQRGQRQSESSTPLEESSRPLGPLQL</sequence>
<keyword evidence="10" id="KW-0040">ANK repeat</keyword>
<evidence type="ECO:0000256" key="8">
    <source>
        <dbReference type="ARBA" id="ARBA00023065"/>
    </source>
</evidence>
<dbReference type="InterPro" id="IPR005821">
    <property type="entry name" value="Ion_trans_dom"/>
</dbReference>
<keyword evidence="5" id="KW-0630">Potassium</keyword>
<keyword evidence="5" id="KW-0633">Potassium transport</keyword>
<name>A0ABP1FPQ9_9CHLO</name>
<feature type="compositionally biased region" description="Polar residues" evidence="11">
    <location>
        <begin position="680"/>
        <end position="689"/>
    </location>
</feature>
<evidence type="ECO:0000256" key="4">
    <source>
        <dbReference type="ARBA" id="ARBA00022692"/>
    </source>
</evidence>
<dbReference type="InterPro" id="IPR036770">
    <property type="entry name" value="Ankyrin_rpt-contain_sf"/>
</dbReference>
<evidence type="ECO:0000256" key="6">
    <source>
        <dbReference type="ARBA" id="ARBA00022882"/>
    </source>
</evidence>
<dbReference type="EMBL" id="CAXHTA020000006">
    <property type="protein sequence ID" value="CAL5221935.1"/>
    <property type="molecule type" value="Genomic_DNA"/>
</dbReference>
<dbReference type="SUPFAM" id="SSF48403">
    <property type="entry name" value="Ankyrin repeat"/>
    <property type="match status" value="1"/>
</dbReference>
<keyword evidence="8" id="KW-0406">Ion transport</keyword>
<dbReference type="InterPro" id="IPR000595">
    <property type="entry name" value="cNMP-bd_dom"/>
</dbReference>
<evidence type="ECO:0000256" key="10">
    <source>
        <dbReference type="PROSITE-ProRule" id="PRU00023"/>
    </source>
</evidence>
<feature type="region of interest" description="Disordered" evidence="11">
    <location>
        <begin position="950"/>
        <end position="976"/>
    </location>
</feature>
<accession>A0ABP1FPQ9</accession>
<evidence type="ECO:0000256" key="1">
    <source>
        <dbReference type="ARBA" id="ARBA00004141"/>
    </source>
</evidence>
<feature type="compositionally biased region" description="Basic and acidic residues" evidence="11">
    <location>
        <begin position="640"/>
        <end position="650"/>
    </location>
</feature>
<keyword evidence="9 12" id="KW-0472">Membrane</keyword>
<keyword evidence="5" id="KW-0631">Potassium channel</keyword>
<feature type="compositionally biased region" description="Basic and acidic residues" evidence="11">
    <location>
        <begin position="601"/>
        <end position="615"/>
    </location>
</feature>
<dbReference type="Gene3D" id="1.25.40.20">
    <property type="entry name" value="Ankyrin repeat-containing domain"/>
    <property type="match status" value="2"/>
</dbReference>
<protein>
    <submittedName>
        <fullName evidence="14">G4209 protein</fullName>
    </submittedName>
</protein>
<dbReference type="PANTHER" id="PTHR45743:SF2">
    <property type="entry name" value="POTASSIUM CHANNEL AKT1"/>
    <property type="match status" value="1"/>
</dbReference>
<evidence type="ECO:0000256" key="5">
    <source>
        <dbReference type="ARBA" id="ARBA00022826"/>
    </source>
</evidence>
<feature type="compositionally biased region" description="Basic and acidic residues" evidence="11">
    <location>
        <begin position="697"/>
        <end position="711"/>
    </location>
</feature>
<dbReference type="CDD" id="cd00038">
    <property type="entry name" value="CAP_ED"/>
    <property type="match status" value="1"/>
</dbReference>
<feature type="region of interest" description="Disordered" evidence="11">
    <location>
        <begin position="599"/>
        <end position="723"/>
    </location>
</feature>
<feature type="transmembrane region" description="Helical" evidence="12">
    <location>
        <begin position="101"/>
        <end position="124"/>
    </location>
</feature>
<keyword evidence="15" id="KW-1185">Reference proteome</keyword>
<dbReference type="PROSITE" id="PS50297">
    <property type="entry name" value="ANK_REP_REGION"/>
    <property type="match status" value="2"/>
</dbReference>
<dbReference type="SUPFAM" id="SSF81324">
    <property type="entry name" value="Voltage-gated potassium channels"/>
    <property type="match status" value="1"/>
</dbReference>
<feature type="transmembrane region" description="Helical" evidence="12">
    <location>
        <begin position="257"/>
        <end position="276"/>
    </location>
</feature>
<dbReference type="InterPro" id="IPR014710">
    <property type="entry name" value="RmlC-like_jellyroll"/>
</dbReference>
<dbReference type="Pfam" id="PF12796">
    <property type="entry name" value="Ank_2"/>
    <property type="match status" value="2"/>
</dbReference>
<keyword evidence="3" id="KW-0813">Transport</keyword>
<feature type="repeat" description="ANK" evidence="10">
    <location>
        <begin position="789"/>
        <end position="821"/>
    </location>
</feature>
<comment type="subcellular location">
    <subcellularLocation>
        <location evidence="1">Membrane</location>
        <topology evidence="1">Multi-pass membrane protein</topology>
    </subcellularLocation>
</comment>
<comment type="caution">
    <text evidence="14">The sequence shown here is derived from an EMBL/GenBank/DDBJ whole genome shotgun (WGS) entry which is preliminary data.</text>
</comment>
<evidence type="ECO:0000256" key="9">
    <source>
        <dbReference type="ARBA" id="ARBA00023136"/>
    </source>
</evidence>
<proteinExistence type="inferred from homology"/>
<gene>
    <name evidence="14" type="primary">g4209</name>
    <name evidence="14" type="ORF">VP750_LOCUS3594</name>
</gene>
<dbReference type="PANTHER" id="PTHR45743">
    <property type="entry name" value="POTASSIUM CHANNEL AKT1"/>
    <property type="match status" value="1"/>
</dbReference>
<keyword evidence="6" id="KW-0407">Ion channel</keyword>
<feature type="transmembrane region" description="Helical" evidence="12">
    <location>
        <begin position="288"/>
        <end position="313"/>
    </location>
</feature>
<evidence type="ECO:0000313" key="15">
    <source>
        <dbReference type="Proteomes" id="UP001497392"/>
    </source>
</evidence>